<evidence type="ECO:0000313" key="1">
    <source>
        <dbReference type="EMBL" id="RNA36284.1"/>
    </source>
</evidence>
<proteinExistence type="predicted"/>
<protein>
    <recommendedName>
        <fullName evidence="3">KRAB-A domain-containing 2-like</fullName>
    </recommendedName>
</protein>
<sequence>MADIQQSCNANLRNAAEKMAQQHINKLGEAMVGDTVQVPDKLLKFEALDLTKERSLREINGLHSISGGQGFLKCNCSGKCERNCTCKKNGIIELIILLN</sequence>
<dbReference type="Proteomes" id="UP000276133">
    <property type="component" value="Unassembled WGS sequence"/>
</dbReference>
<organism evidence="1 2">
    <name type="scientific">Brachionus plicatilis</name>
    <name type="common">Marine rotifer</name>
    <name type="synonym">Brachionus muelleri</name>
    <dbReference type="NCBI Taxonomy" id="10195"/>
    <lineage>
        <taxon>Eukaryota</taxon>
        <taxon>Metazoa</taxon>
        <taxon>Spiralia</taxon>
        <taxon>Gnathifera</taxon>
        <taxon>Rotifera</taxon>
        <taxon>Eurotatoria</taxon>
        <taxon>Monogononta</taxon>
        <taxon>Pseudotrocha</taxon>
        <taxon>Ploima</taxon>
        <taxon>Brachionidae</taxon>
        <taxon>Brachionus</taxon>
    </lineage>
</organism>
<keyword evidence="2" id="KW-1185">Reference proteome</keyword>
<evidence type="ECO:0008006" key="3">
    <source>
        <dbReference type="Google" id="ProtNLM"/>
    </source>
</evidence>
<dbReference type="EMBL" id="REGN01001206">
    <property type="protein sequence ID" value="RNA36284.1"/>
    <property type="molecule type" value="Genomic_DNA"/>
</dbReference>
<name>A0A3M7SK89_BRAPC</name>
<gene>
    <name evidence="1" type="ORF">BpHYR1_039927</name>
</gene>
<accession>A0A3M7SK89</accession>
<dbReference type="AlphaFoldDB" id="A0A3M7SK89"/>
<reference evidence="1 2" key="1">
    <citation type="journal article" date="2018" name="Sci. Rep.">
        <title>Genomic signatures of local adaptation to the degree of environmental predictability in rotifers.</title>
        <authorList>
            <person name="Franch-Gras L."/>
            <person name="Hahn C."/>
            <person name="Garcia-Roger E.M."/>
            <person name="Carmona M.J."/>
            <person name="Serra M."/>
            <person name="Gomez A."/>
        </authorList>
    </citation>
    <scope>NUCLEOTIDE SEQUENCE [LARGE SCALE GENOMIC DNA]</scope>
    <source>
        <strain evidence="1">HYR1</strain>
    </source>
</reference>
<comment type="caution">
    <text evidence="1">The sequence shown here is derived from an EMBL/GenBank/DDBJ whole genome shotgun (WGS) entry which is preliminary data.</text>
</comment>
<dbReference type="OrthoDB" id="6118340at2759"/>
<evidence type="ECO:0000313" key="2">
    <source>
        <dbReference type="Proteomes" id="UP000276133"/>
    </source>
</evidence>